<proteinExistence type="predicted"/>
<keyword evidence="5" id="KW-1185">Reference proteome</keyword>
<reference evidence="3 5" key="1">
    <citation type="submission" date="2016-05" db="EMBL/GenBank/DDBJ databases">
        <authorList>
            <person name="Gu J."/>
        </authorList>
    </citation>
    <scope>NUCLEOTIDE SEQUENCE [LARGE SCALE GENOMIC DNA]</scope>
    <source>
        <strain evidence="3 5">ACCC40021</strain>
    </source>
</reference>
<feature type="compositionally biased region" description="Low complexity" evidence="2">
    <location>
        <begin position="160"/>
        <end position="169"/>
    </location>
</feature>
<evidence type="ECO:0008006" key="7">
    <source>
        <dbReference type="Google" id="ProtNLM"/>
    </source>
</evidence>
<feature type="compositionally biased region" description="Polar residues" evidence="2">
    <location>
        <begin position="192"/>
        <end position="204"/>
    </location>
</feature>
<evidence type="ECO:0000313" key="4">
    <source>
        <dbReference type="EMBL" id="QQC87624.1"/>
    </source>
</evidence>
<gene>
    <name evidence="3" type="ORF">A7J05_33140</name>
    <name evidence="4" type="ORF">I8755_03785</name>
</gene>
<accession>A0A1P8TQI0</accession>
<dbReference type="KEGG" id="ssia:A7J05_33140"/>
<dbReference type="AlphaFoldDB" id="A0A1P8TQI0"/>
<feature type="compositionally biased region" description="Low complexity" evidence="2">
    <location>
        <begin position="68"/>
        <end position="87"/>
    </location>
</feature>
<dbReference type="EMBL" id="CP015588">
    <property type="protein sequence ID" value="APY89882.1"/>
    <property type="molecule type" value="Genomic_DNA"/>
</dbReference>
<sequence>MSEVPANAAGVQGQYAAQVAADLEANRKEQERISAEVAALTEQLQVLESDHALLVNMQQALGANGTDGAPAGAAKKAASGAKAAPKSQRAKKAGTPRKKKSAAPATPPAKAAGKSAAKSTANKSTTAKATPKVPAARTPEPTLGELIRDHLAGQSEPRSSAEIASALAEAHPDRTIKTTVVRTTVEKLVAKSQVQRTRQGSSVFYSAAAPSEKSAPAQPEPAAS</sequence>
<evidence type="ECO:0000313" key="3">
    <source>
        <dbReference type="EMBL" id="APY89882.1"/>
    </source>
</evidence>
<name>A0A1P8TQI0_9ACTN</name>
<protein>
    <recommendedName>
        <fullName evidence="7">Regulatory protein</fullName>
    </recommendedName>
</protein>
<evidence type="ECO:0000313" key="6">
    <source>
        <dbReference type="Proteomes" id="UP000596130"/>
    </source>
</evidence>
<dbReference type="OrthoDB" id="4248306at2"/>
<dbReference type="Proteomes" id="UP000187191">
    <property type="component" value="Chromosome"/>
</dbReference>
<organism evidence="4 6">
    <name type="scientific">Streptomyces alfalfae</name>
    <dbReference type="NCBI Taxonomy" id="1642299"/>
    <lineage>
        <taxon>Bacteria</taxon>
        <taxon>Bacillati</taxon>
        <taxon>Actinomycetota</taxon>
        <taxon>Actinomycetes</taxon>
        <taxon>Kitasatosporales</taxon>
        <taxon>Streptomycetaceae</taxon>
        <taxon>Streptomyces</taxon>
    </lineage>
</organism>
<keyword evidence="1" id="KW-0175">Coiled coil</keyword>
<evidence type="ECO:0000256" key="1">
    <source>
        <dbReference type="SAM" id="Coils"/>
    </source>
</evidence>
<dbReference type="EMBL" id="CP065959">
    <property type="protein sequence ID" value="QQC87624.1"/>
    <property type="molecule type" value="Genomic_DNA"/>
</dbReference>
<dbReference type="RefSeq" id="WP_076687632.1">
    <property type="nucleotide sequence ID" value="NZ_CP015588.1"/>
</dbReference>
<feature type="coiled-coil region" evidence="1">
    <location>
        <begin position="23"/>
        <end position="50"/>
    </location>
</feature>
<feature type="compositionally biased region" description="Low complexity" evidence="2">
    <location>
        <begin position="206"/>
        <end position="224"/>
    </location>
</feature>
<feature type="compositionally biased region" description="Basic residues" evidence="2">
    <location>
        <begin position="88"/>
        <end position="101"/>
    </location>
</feature>
<dbReference type="InterPro" id="IPR036388">
    <property type="entry name" value="WH-like_DNA-bd_sf"/>
</dbReference>
<reference evidence="4 6" key="2">
    <citation type="submission" date="2020-12" db="EMBL/GenBank/DDBJ databases">
        <title>Identification and biosynthesis of polyene macrolides produced by Streptomyces alfalfae Men-myco-93-63.</title>
        <authorList>
            <person name="Liu D."/>
            <person name="Li Y."/>
            <person name="Liu L."/>
            <person name="Han X."/>
            <person name="Shen F."/>
        </authorList>
    </citation>
    <scope>NUCLEOTIDE SEQUENCE [LARGE SCALE GENOMIC DNA]</scope>
    <source>
        <strain evidence="4 6">Men-myco-93-63</strain>
    </source>
</reference>
<dbReference type="Proteomes" id="UP000596130">
    <property type="component" value="Chromosome"/>
</dbReference>
<feature type="region of interest" description="Disordered" evidence="2">
    <location>
        <begin position="62"/>
        <end position="172"/>
    </location>
</feature>
<evidence type="ECO:0000256" key="2">
    <source>
        <dbReference type="SAM" id="MobiDB-lite"/>
    </source>
</evidence>
<feature type="region of interest" description="Disordered" evidence="2">
    <location>
        <begin position="190"/>
        <end position="224"/>
    </location>
</feature>
<evidence type="ECO:0000313" key="5">
    <source>
        <dbReference type="Proteomes" id="UP000187191"/>
    </source>
</evidence>
<dbReference type="Gene3D" id="1.10.10.10">
    <property type="entry name" value="Winged helix-like DNA-binding domain superfamily/Winged helix DNA-binding domain"/>
    <property type="match status" value="1"/>
</dbReference>
<feature type="compositionally biased region" description="Low complexity" evidence="2">
    <location>
        <begin position="102"/>
        <end position="139"/>
    </location>
</feature>